<proteinExistence type="inferred from homology"/>
<evidence type="ECO:0000256" key="4">
    <source>
        <dbReference type="ARBA" id="ARBA00022525"/>
    </source>
</evidence>
<evidence type="ECO:0000313" key="11">
    <source>
        <dbReference type="EMBL" id="RYR57742.1"/>
    </source>
</evidence>
<comment type="similarity">
    <text evidence="2 8">Belongs to the glycosyl hydrolase 28 family.</text>
</comment>
<dbReference type="EMBL" id="SDMP01000005">
    <property type="protein sequence ID" value="RYR57742.1"/>
    <property type="molecule type" value="Genomic_DNA"/>
</dbReference>
<dbReference type="InterPro" id="IPR012334">
    <property type="entry name" value="Pectin_lyas_fold"/>
</dbReference>
<evidence type="ECO:0000256" key="9">
    <source>
        <dbReference type="SAM" id="MobiDB-lite"/>
    </source>
</evidence>
<dbReference type="Gene3D" id="2.160.20.10">
    <property type="entry name" value="Single-stranded right-handed beta-helix, Pectin lyase-like"/>
    <property type="match status" value="1"/>
</dbReference>
<dbReference type="PANTHER" id="PTHR31375">
    <property type="match status" value="1"/>
</dbReference>
<organism evidence="11 12">
    <name type="scientific">Arachis hypogaea</name>
    <name type="common">Peanut</name>
    <dbReference type="NCBI Taxonomy" id="3818"/>
    <lineage>
        <taxon>Eukaryota</taxon>
        <taxon>Viridiplantae</taxon>
        <taxon>Streptophyta</taxon>
        <taxon>Embryophyta</taxon>
        <taxon>Tracheophyta</taxon>
        <taxon>Spermatophyta</taxon>
        <taxon>Magnoliopsida</taxon>
        <taxon>eudicotyledons</taxon>
        <taxon>Gunneridae</taxon>
        <taxon>Pentapetalae</taxon>
        <taxon>rosids</taxon>
        <taxon>fabids</taxon>
        <taxon>Fabales</taxon>
        <taxon>Fabaceae</taxon>
        <taxon>Papilionoideae</taxon>
        <taxon>50 kb inversion clade</taxon>
        <taxon>dalbergioids sensu lato</taxon>
        <taxon>Dalbergieae</taxon>
        <taxon>Pterocarpus clade</taxon>
        <taxon>Arachis</taxon>
    </lineage>
</organism>
<dbReference type="STRING" id="3818.A0A445D3C4"/>
<evidence type="ECO:0000256" key="10">
    <source>
        <dbReference type="SAM" id="SignalP"/>
    </source>
</evidence>
<feature type="chain" id="PRO_5019563648" description="Polygalacturonase" evidence="10">
    <location>
        <begin position="29"/>
        <end position="475"/>
    </location>
</feature>
<keyword evidence="3" id="KW-0134">Cell wall</keyword>
<evidence type="ECO:0000256" key="2">
    <source>
        <dbReference type="ARBA" id="ARBA00008834"/>
    </source>
</evidence>
<evidence type="ECO:0000256" key="7">
    <source>
        <dbReference type="ARBA" id="ARBA00023316"/>
    </source>
</evidence>
<evidence type="ECO:0008006" key="13">
    <source>
        <dbReference type="Google" id="ProtNLM"/>
    </source>
</evidence>
<keyword evidence="4" id="KW-0964">Secreted</keyword>
<protein>
    <recommendedName>
        <fullName evidence="13">Polygalacturonase</fullName>
    </recommendedName>
</protein>
<dbReference type="SMART" id="SM00710">
    <property type="entry name" value="PbH1"/>
    <property type="match status" value="5"/>
</dbReference>
<dbReference type="GO" id="GO:0005975">
    <property type="term" value="P:carbohydrate metabolic process"/>
    <property type="evidence" value="ECO:0007669"/>
    <property type="project" value="InterPro"/>
</dbReference>
<evidence type="ECO:0000256" key="5">
    <source>
        <dbReference type="ARBA" id="ARBA00022801"/>
    </source>
</evidence>
<keyword evidence="7" id="KW-0961">Cell wall biogenesis/degradation</keyword>
<evidence type="ECO:0000256" key="1">
    <source>
        <dbReference type="ARBA" id="ARBA00004191"/>
    </source>
</evidence>
<comment type="caution">
    <text evidence="11">The sequence shown here is derived from an EMBL/GenBank/DDBJ whole genome shotgun (WGS) entry which is preliminary data.</text>
</comment>
<dbReference type="GO" id="GO:0004650">
    <property type="term" value="F:polygalacturonase activity"/>
    <property type="evidence" value="ECO:0007669"/>
    <property type="project" value="InterPro"/>
</dbReference>
<evidence type="ECO:0000313" key="12">
    <source>
        <dbReference type="Proteomes" id="UP000289738"/>
    </source>
</evidence>
<dbReference type="Proteomes" id="UP000289738">
    <property type="component" value="Chromosome A05"/>
</dbReference>
<reference evidence="11 12" key="1">
    <citation type="submission" date="2019-01" db="EMBL/GenBank/DDBJ databases">
        <title>Sequencing of cultivated peanut Arachis hypogaea provides insights into genome evolution and oil improvement.</title>
        <authorList>
            <person name="Chen X."/>
        </authorList>
    </citation>
    <scope>NUCLEOTIDE SEQUENCE [LARGE SCALE GENOMIC DNA]</scope>
    <source>
        <strain evidence="12">cv. Fuhuasheng</strain>
        <tissue evidence="11">Leaves</tissue>
    </source>
</reference>
<dbReference type="SUPFAM" id="SSF51126">
    <property type="entry name" value="Pectin lyase-like"/>
    <property type="match status" value="1"/>
</dbReference>
<keyword evidence="10" id="KW-0732">Signal</keyword>
<keyword evidence="6 8" id="KW-0326">Glycosidase</keyword>
<dbReference type="InterPro" id="IPR006626">
    <property type="entry name" value="PbH1"/>
</dbReference>
<gene>
    <name evidence="11" type="ORF">Ahy_A05g023449</name>
</gene>
<dbReference type="AlphaFoldDB" id="A0A445D3C4"/>
<dbReference type="GO" id="GO:0071555">
    <property type="term" value="P:cell wall organization"/>
    <property type="evidence" value="ECO:0007669"/>
    <property type="project" value="UniProtKB-KW"/>
</dbReference>
<evidence type="ECO:0000256" key="3">
    <source>
        <dbReference type="ARBA" id="ARBA00022512"/>
    </source>
</evidence>
<accession>A0A445D3C4</accession>
<feature type="signal peptide" evidence="10">
    <location>
        <begin position="1"/>
        <end position="28"/>
    </location>
</feature>
<dbReference type="Pfam" id="PF00295">
    <property type="entry name" value="Glyco_hydro_28"/>
    <property type="match status" value="1"/>
</dbReference>
<keyword evidence="5 8" id="KW-0378">Hydrolase</keyword>
<comment type="subcellular location">
    <subcellularLocation>
        <location evidence="1">Secreted</location>
        <location evidence="1">Cell wall</location>
    </subcellularLocation>
</comment>
<sequence>MKWVVNQFTFALIIIATIVFSAFPSSCSDEHYSSAAPNNSDPTTFNVLDYGAKGDGRADDTKCGIVILLTINQHGIITTPKKKAFEDAWEAACKIDSSTMVVPSGKVFLIKPISFAGPNCRQNIVFQLDGKIIAPTDPKSWGSGSLKWIEFTKLNKITIKGKGVIDGQGSVWWNNDDDSSVEESTTSPFSVLPSSGKLPSTKPTALRFYGSDGVTVTGITIQNSQQMHLKFDSCTNVQVFDIKISSPGDSPNTDGIHLQESQNVVLHSSTLACGDDCVSIQTGCSNIFIHDLNCGPSHGISIGGLGKDNTKAFVSNVTVQNINIQNSLTAVRIKSWQGGSGSCKNVMFSNIQVSDAETPIIIDQYYCDNSKCKNSTSAVAVSAINYVNIKGTYTKEPVRFACSDSVPCSGLTLDTISLEPSKGVKDSAPFCWKASGKLNTKTVPPITCLQQSSNTFKLGIHMLTSKGFNFLRELL</sequence>
<keyword evidence="12" id="KW-1185">Reference proteome</keyword>
<dbReference type="InterPro" id="IPR011050">
    <property type="entry name" value="Pectin_lyase_fold/virulence"/>
</dbReference>
<feature type="region of interest" description="Disordered" evidence="9">
    <location>
        <begin position="177"/>
        <end position="196"/>
    </location>
</feature>
<dbReference type="InterPro" id="IPR000743">
    <property type="entry name" value="Glyco_hydro_28"/>
</dbReference>
<evidence type="ECO:0000256" key="6">
    <source>
        <dbReference type="ARBA" id="ARBA00023295"/>
    </source>
</evidence>
<name>A0A445D3C4_ARAHY</name>
<evidence type="ECO:0000256" key="8">
    <source>
        <dbReference type="RuleBase" id="RU361169"/>
    </source>
</evidence>